<reference evidence="2 3" key="1">
    <citation type="submission" date="2021-06" db="EMBL/GenBank/DDBJ databases">
        <authorList>
            <person name="Kallberg Y."/>
            <person name="Tangrot J."/>
            <person name="Rosling A."/>
        </authorList>
    </citation>
    <scope>NUCLEOTIDE SEQUENCE [LARGE SCALE GENOMIC DNA]</scope>
    <source>
        <strain evidence="2 3">120-4 pot B 10/14</strain>
    </source>
</reference>
<sequence length="76" mass="8594">MGYIALPKSSQDTGIGKDGVMKEGIDPDKIQLQVFQPENKGQSKEERASVSEVESSNSYFDNIDNERRQTRQNFLN</sequence>
<gene>
    <name evidence="2" type="ORF">GMARGA_LOCUS33903</name>
</gene>
<name>A0ABN7WQW2_GIGMA</name>
<accession>A0ABN7WQW2</accession>
<comment type="caution">
    <text evidence="2">The sequence shown here is derived from an EMBL/GenBank/DDBJ whole genome shotgun (WGS) entry which is preliminary data.</text>
</comment>
<protein>
    <submittedName>
        <fullName evidence="2">20247_t:CDS:1</fullName>
    </submittedName>
</protein>
<proteinExistence type="predicted"/>
<dbReference type="EMBL" id="CAJVQB010057732">
    <property type="protein sequence ID" value="CAG8838296.1"/>
    <property type="molecule type" value="Genomic_DNA"/>
</dbReference>
<evidence type="ECO:0000313" key="3">
    <source>
        <dbReference type="Proteomes" id="UP000789901"/>
    </source>
</evidence>
<evidence type="ECO:0000256" key="1">
    <source>
        <dbReference type="SAM" id="MobiDB-lite"/>
    </source>
</evidence>
<dbReference type="Proteomes" id="UP000789901">
    <property type="component" value="Unassembled WGS sequence"/>
</dbReference>
<organism evidence="2 3">
    <name type="scientific">Gigaspora margarita</name>
    <dbReference type="NCBI Taxonomy" id="4874"/>
    <lineage>
        <taxon>Eukaryota</taxon>
        <taxon>Fungi</taxon>
        <taxon>Fungi incertae sedis</taxon>
        <taxon>Mucoromycota</taxon>
        <taxon>Glomeromycotina</taxon>
        <taxon>Glomeromycetes</taxon>
        <taxon>Diversisporales</taxon>
        <taxon>Gigasporaceae</taxon>
        <taxon>Gigaspora</taxon>
    </lineage>
</organism>
<feature type="region of interest" description="Disordered" evidence="1">
    <location>
        <begin position="35"/>
        <end position="76"/>
    </location>
</feature>
<feature type="region of interest" description="Disordered" evidence="1">
    <location>
        <begin position="1"/>
        <end position="20"/>
    </location>
</feature>
<evidence type="ECO:0000313" key="2">
    <source>
        <dbReference type="EMBL" id="CAG8838296.1"/>
    </source>
</evidence>
<keyword evidence="3" id="KW-1185">Reference proteome</keyword>